<comment type="catalytic activity">
    <reaction evidence="4">
        <text>alpha,alpha-trehalose + H2O = alpha-D-glucose + beta-D-glucose</text>
        <dbReference type="Rhea" id="RHEA:32675"/>
        <dbReference type="ChEBI" id="CHEBI:15377"/>
        <dbReference type="ChEBI" id="CHEBI:15903"/>
        <dbReference type="ChEBI" id="CHEBI:16551"/>
        <dbReference type="ChEBI" id="CHEBI:17925"/>
        <dbReference type="EC" id="3.2.1.28"/>
    </reaction>
</comment>
<keyword evidence="5" id="KW-0732">Signal</keyword>
<evidence type="ECO:0000313" key="6">
    <source>
        <dbReference type="EMBL" id="TBU03962.1"/>
    </source>
</evidence>
<comment type="caution">
    <text evidence="6">The sequence shown here is derived from an EMBL/GenBank/DDBJ whole genome shotgun (WGS) entry which is preliminary data.</text>
</comment>
<dbReference type="PANTHER" id="PTHR23403">
    <property type="entry name" value="TREHALASE"/>
    <property type="match status" value="1"/>
</dbReference>
<evidence type="ECO:0000256" key="2">
    <source>
        <dbReference type="ARBA" id="ARBA00022801"/>
    </source>
</evidence>
<dbReference type="InterPro" id="IPR012341">
    <property type="entry name" value="6hp_glycosidase-like_sf"/>
</dbReference>
<dbReference type="PANTHER" id="PTHR23403:SF1">
    <property type="entry name" value="TREHALASE"/>
    <property type="match status" value="1"/>
</dbReference>
<dbReference type="Pfam" id="PF01204">
    <property type="entry name" value="Trehalase"/>
    <property type="match status" value="1"/>
</dbReference>
<dbReference type="VEuPathDB" id="MicrosporidiaDB:CWI37_0204p0010"/>
<protein>
    <recommendedName>
        <fullName evidence="4">Trehalase</fullName>
        <ecNumber evidence="4">3.2.1.28</ecNumber>
    </recommendedName>
    <alternativeName>
        <fullName evidence="4">Alpha-trehalose glucohydrolase</fullName>
    </alternativeName>
</protein>
<dbReference type="Gene3D" id="1.50.10.10">
    <property type="match status" value="1"/>
</dbReference>
<dbReference type="PROSITE" id="PS00927">
    <property type="entry name" value="TREHALASE_1"/>
    <property type="match status" value="1"/>
</dbReference>
<organism evidence="6 7">
    <name type="scientific">Hamiltosporidium tvaerminnensis</name>
    <dbReference type="NCBI Taxonomy" id="1176355"/>
    <lineage>
        <taxon>Eukaryota</taxon>
        <taxon>Fungi</taxon>
        <taxon>Fungi incertae sedis</taxon>
        <taxon>Microsporidia</taxon>
        <taxon>Dubosqiidae</taxon>
        <taxon>Hamiltosporidium</taxon>
    </lineage>
</organism>
<evidence type="ECO:0000256" key="1">
    <source>
        <dbReference type="ARBA" id="ARBA00005615"/>
    </source>
</evidence>
<proteinExistence type="inferred from homology"/>
<accession>A0A4V2JVG8</accession>
<evidence type="ECO:0000256" key="3">
    <source>
        <dbReference type="ARBA" id="ARBA00023295"/>
    </source>
</evidence>
<sequence>MRFYCFNSLFLFFNRHILAAKEEMEVSQMQNVVDKSENPMLSRVHEKLLSDKSSKPEDNESFLYQATEDISGSLERKKDFEYGICLSKSDSIDEMEKYTHLELFIALNVLEVEDIKTLSDLVYKFDTKKNFLDFKENLKIVSKAISSFKTLKEYVLYILSLYMPYKEQIETFYRTNFYLPENNLENVNLNFNRSLDWFKNLKNKDLKRVASHLLERWKFLCKKHVRAFDMAGREKTYSTLVLLPNNFVVPGGRFLEFYYWDSYWILRGLITSRLMVQAFEVVKNFIWLINYFGFVPNGTRKYYNRSQPPFFVLMLLELHKTGDKGARKLIVEEGIPAAIKEMQFWRENRKVEIKINGHVFTLNRYCVETDYARPESFMKDIRDFEKMQTDDKKVENKFYTDIKSAAESGWDFSTRWFNNNASLQSICTSDIIPVDLNTLLFASEKNLDFLIKEHNFLNQSGIDFGDLSMKREEAINSVLWNPFEKSWNDYNFKKNTFTQDVFYFSNLFPLFFDIKPVDGNVYNILSKYCKILFYYKGIPASGYFKENTSGEKVYSGQQWDFPNIWAPHQQLMVEFLCKINEKSSLALKIARDFYQHVKSLCGEEGIFYEKYSCLGDKAGGGEYENQFGFGWTNGVLLEFIEKFGDDLTLKEIDYDTICKIVESKKEKPER</sequence>
<dbReference type="AlphaFoldDB" id="A0A4V2JVG8"/>
<dbReference type="EMBL" id="PITJ01000204">
    <property type="protein sequence ID" value="TBU03962.1"/>
    <property type="molecule type" value="Genomic_DNA"/>
</dbReference>
<gene>
    <name evidence="6" type="ORF">CWI37_0204p0010</name>
</gene>
<keyword evidence="3 4" id="KW-0326">Glycosidase</keyword>
<dbReference type="PRINTS" id="PR00744">
    <property type="entry name" value="GLHYDRLASE37"/>
</dbReference>
<keyword evidence="2 4" id="KW-0378">Hydrolase</keyword>
<dbReference type="EC" id="3.2.1.28" evidence="4"/>
<evidence type="ECO:0000256" key="5">
    <source>
        <dbReference type="SAM" id="SignalP"/>
    </source>
</evidence>
<evidence type="ECO:0000256" key="4">
    <source>
        <dbReference type="RuleBase" id="RU361180"/>
    </source>
</evidence>
<dbReference type="InterPro" id="IPR008928">
    <property type="entry name" value="6-hairpin_glycosidase_sf"/>
</dbReference>
<dbReference type="Proteomes" id="UP000292362">
    <property type="component" value="Unassembled WGS sequence"/>
</dbReference>
<comment type="similarity">
    <text evidence="1 4">Belongs to the glycosyl hydrolase 37 family.</text>
</comment>
<feature type="chain" id="PRO_5020975852" description="Trehalase" evidence="5">
    <location>
        <begin position="20"/>
        <end position="670"/>
    </location>
</feature>
<dbReference type="GO" id="GO:0004555">
    <property type="term" value="F:alpha,alpha-trehalase activity"/>
    <property type="evidence" value="ECO:0007669"/>
    <property type="project" value="UniProtKB-EC"/>
</dbReference>
<feature type="signal peptide" evidence="5">
    <location>
        <begin position="1"/>
        <end position="19"/>
    </location>
</feature>
<name>A0A4V2JVG8_9MICR</name>
<evidence type="ECO:0000313" key="7">
    <source>
        <dbReference type="Proteomes" id="UP000292362"/>
    </source>
</evidence>
<dbReference type="GO" id="GO:0005993">
    <property type="term" value="P:trehalose catabolic process"/>
    <property type="evidence" value="ECO:0007669"/>
    <property type="project" value="TreeGrafter"/>
</dbReference>
<reference evidence="6 7" key="1">
    <citation type="submission" date="2017-12" db="EMBL/GenBank/DDBJ databases">
        <authorList>
            <person name="Pombert J.-F."/>
            <person name="Haag K.L."/>
            <person name="Ebert D."/>
        </authorList>
    </citation>
    <scope>NUCLEOTIDE SEQUENCE [LARGE SCALE GENOMIC DNA]</scope>
    <source>
        <strain evidence="6">FI-OER-3-3</strain>
    </source>
</reference>
<dbReference type="InterPro" id="IPR001661">
    <property type="entry name" value="Glyco_hydro_37"/>
</dbReference>
<dbReference type="SUPFAM" id="SSF48208">
    <property type="entry name" value="Six-hairpin glycosidases"/>
    <property type="match status" value="1"/>
</dbReference>
<dbReference type="InterPro" id="IPR018232">
    <property type="entry name" value="Glyco_hydro_37_CS"/>
</dbReference>